<dbReference type="CAZy" id="GT2">
    <property type="family name" value="Glycosyltransferase Family 2"/>
</dbReference>
<dbReference type="KEGG" id="rca:Rcas_0757"/>
<evidence type="ECO:0000256" key="1">
    <source>
        <dbReference type="ARBA" id="ARBA00004776"/>
    </source>
</evidence>
<keyword evidence="3" id="KW-0328">Glycosyltransferase</keyword>
<feature type="transmembrane region" description="Helical" evidence="5">
    <location>
        <begin position="253"/>
        <end position="277"/>
    </location>
</feature>
<dbReference type="eggNOG" id="COG1216">
    <property type="taxonomic scope" value="Bacteria"/>
</dbReference>
<dbReference type="InterPro" id="IPR029044">
    <property type="entry name" value="Nucleotide-diphossugar_trans"/>
</dbReference>
<gene>
    <name evidence="7" type="ordered locus">Rcas_0757</name>
</gene>
<dbReference type="PANTHER" id="PTHR43179">
    <property type="entry name" value="RHAMNOSYLTRANSFERASE WBBL"/>
    <property type="match status" value="1"/>
</dbReference>
<dbReference type="AlphaFoldDB" id="A7NHD1"/>
<sequence length="358" mass="40717">METFDPGVTIVLITYNSAAYVRECLQSVRCAAPEVHVLIVDNASTDNTVEIVRRDFPECTLVPLPQNIGHSAACNLALQRAKTAWVLFLDHDTTTPVGWLEPLLAIAAATWPDVGMVGSRAVLVEQGRIHHDGGYAHYVGHMTLRNGFAPLADVACDTTPVEVGAQASTSLLVHRERALAVGGFDPRFFIYLNDFDLSLRMRLRGWRCYVAPESVVYHRQGNPETSWRGSGDYPERRAYLIYRNRWMLIARMYALRTLMVCLPALVVYEMALAAIALRKGWRRAYWRAFRDVVRLWPALRFHRSRIQSSRRISDRELLSAYGFSYVPGLLRHPAEQAIQQVFERAFAAYWRLVQPLLE</sequence>
<accession>A7NHD1</accession>
<keyword evidence="8" id="KW-1185">Reference proteome</keyword>
<dbReference type="RefSeq" id="WP_012119308.1">
    <property type="nucleotide sequence ID" value="NC_009767.1"/>
</dbReference>
<evidence type="ECO:0000259" key="6">
    <source>
        <dbReference type="Pfam" id="PF00535"/>
    </source>
</evidence>
<evidence type="ECO:0000256" key="2">
    <source>
        <dbReference type="ARBA" id="ARBA00006739"/>
    </source>
</evidence>
<reference evidence="7 8" key="1">
    <citation type="submission" date="2007-08" db="EMBL/GenBank/DDBJ databases">
        <title>Complete sequence of Roseiflexus castenholzii DSM 13941.</title>
        <authorList>
            <consortium name="US DOE Joint Genome Institute"/>
            <person name="Copeland A."/>
            <person name="Lucas S."/>
            <person name="Lapidus A."/>
            <person name="Barry K."/>
            <person name="Glavina del Rio T."/>
            <person name="Dalin E."/>
            <person name="Tice H."/>
            <person name="Pitluck S."/>
            <person name="Thompson L.S."/>
            <person name="Brettin T."/>
            <person name="Bruce D."/>
            <person name="Detter J.C."/>
            <person name="Han C."/>
            <person name="Tapia R."/>
            <person name="Schmutz J."/>
            <person name="Larimer F."/>
            <person name="Land M."/>
            <person name="Hauser L."/>
            <person name="Kyrpides N."/>
            <person name="Mikhailova N."/>
            <person name="Bryant D.A."/>
            <person name="Hanada S."/>
            <person name="Tsukatani Y."/>
            <person name="Richardson P."/>
        </authorList>
    </citation>
    <scope>NUCLEOTIDE SEQUENCE [LARGE SCALE GENOMIC DNA]</scope>
    <source>
        <strain evidence="8">DSM 13941 / HLO8</strain>
    </source>
</reference>
<evidence type="ECO:0000256" key="3">
    <source>
        <dbReference type="ARBA" id="ARBA00022676"/>
    </source>
</evidence>
<dbReference type="Pfam" id="PF00535">
    <property type="entry name" value="Glycos_transf_2"/>
    <property type="match status" value="1"/>
</dbReference>
<dbReference type="STRING" id="383372.Rcas_0757"/>
<comment type="pathway">
    <text evidence="1">Cell wall biogenesis; cell wall polysaccharide biosynthesis.</text>
</comment>
<feature type="domain" description="Glycosyltransferase 2-like" evidence="6">
    <location>
        <begin position="9"/>
        <end position="134"/>
    </location>
</feature>
<evidence type="ECO:0000256" key="4">
    <source>
        <dbReference type="ARBA" id="ARBA00022679"/>
    </source>
</evidence>
<dbReference type="PANTHER" id="PTHR43179:SF12">
    <property type="entry name" value="GALACTOFURANOSYLTRANSFERASE GLFT2"/>
    <property type="match status" value="1"/>
</dbReference>
<protein>
    <submittedName>
        <fullName evidence="7">Glycosyl transferase family 2</fullName>
    </submittedName>
</protein>
<name>A7NHD1_ROSCS</name>
<dbReference type="Gene3D" id="3.90.550.10">
    <property type="entry name" value="Spore Coat Polysaccharide Biosynthesis Protein SpsA, Chain A"/>
    <property type="match status" value="1"/>
</dbReference>
<dbReference type="HOGENOM" id="CLU_023845_4_0_0"/>
<evidence type="ECO:0000256" key="5">
    <source>
        <dbReference type="SAM" id="Phobius"/>
    </source>
</evidence>
<dbReference type="OrthoDB" id="9771846at2"/>
<keyword evidence="5" id="KW-0812">Transmembrane</keyword>
<dbReference type="CDD" id="cd04186">
    <property type="entry name" value="GT_2_like_c"/>
    <property type="match status" value="1"/>
</dbReference>
<dbReference type="Proteomes" id="UP000000263">
    <property type="component" value="Chromosome"/>
</dbReference>
<dbReference type="EMBL" id="CP000804">
    <property type="protein sequence ID" value="ABU56878.1"/>
    <property type="molecule type" value="Genomic_DNA"/>
</dbReference>
<dbReference type="GO" id="GO:0016757">
    <property type="term" value="F:glycosyltransferase activity"/>
    <property type="evidence" value="ECO:0007669"/>
    <property type="project" value="UniProtKB-KW"/>
</dbReference>
<dbReference type="SUPFAM" id="SSF53448">
    <property type="entry name" value="Nucleotide-diphospho-sugar transferases"/>
    <property type="match status" value="1"/>
</dbReference>
<keyword evidence="5" id="KW-0472">Membrane</keyword>
<organism evidence="7 8">
    <name type="scientific">Roseiflexus castenholzii (strain DSM 13941 / HLO8)</name>
    <dbReference type="NCBI Taxonomy" id="383372"/>
    <lineage>
        <taxon>Bacteria</taxon>
        <taxon>Bacillati</taxon>
        <taxon>Chloroflexota</taxon>
        <taxon>Chloroflexia</taxon>
        <taxon>Chloroflexales</taxon>
        <taxon>Roseiflexineae</taxon>
        <taxon>Roseiflexaceae</taxon>
        <taxon>Roseiflexus</taxon>
    </lineage>
</organism>
<keyword evidence="4 7" id="KW-0808">Transferase</keyword>
<dbReference type="InterPro" id="IPR001173">
    <property type="entry name" value="Glyco_trans_2-like"/>
</dbReference>
<evidence type="ECO:0000313" key="8">
    <source>
        <dbReference type="Proteomes" id="UP000000263"/>
    </source>
</evidence>
<proteinExistence type="inferred from homology"/>
<comment type="similarity">
    <text evidence="2">Belongs to the glycosyltransferase 2 family.</text>
</comment>
<keyword evidence="5" id="KW-1133">Transmembrane helix</keyword>
<evidence type="ECO:0000313" key="7">
    <source>
        <dbReference type="EMBL" id="ABU56878.1"/>
    </source>
</evidence>